<proteinExistence type="inferred from homology"/>
<dbReference type="Pfam" id="PF02001">
    <property type="entry name" value="DUF134"/>
    <property type="match status" value="1"/>
</dbReference>
<dbReference type="HAMAP" id="MF_00674">
    <property type="entry name" value="UPF0251"/>
    <property type="match status" value="1"/>
</dbReference>
<dbReference type="InterPro" id="IPR002852">
    <property type="entry name" value="UPF0251"/>
</dbReference>
<gene>
    <name evidence="3" type="ORF">A2196_04775</name>
</gene>
<dbReference type="SUPFAM" id="SSF88659">
    <property type="entry name" value="Sigma3 and sigma4 domains of RNA polymerase sigma factors"/>
    <property type="match status" value="1"/>
</dbReference>
<evidence type="ECO:0000256" key="1">
    <source>
        <dbReference type="ARBA" id="ARBA00009350"/>
    </source>
</evidence>
<dbReference type="AlphaFoldDB" id="A0A1F5HCZ1"/>
<evidence type="ECO:0000313" key="3">
    <source>
        <dbReference type="EMBL" id="OGE01895.1"/>
    </source>
</evidence>
<accession>A0A1F5HCZ1</accession>
<organism evidence="3 4">
    <name type="scientific">Candidatus Curtissbacteria bacterium RIFOXYA1_FULL_41_14</name>
    <dbReference type="NCBI Taxonomy" id="1797737"/>
    <lineage>
        <taxon>Bacteria</taxon>
        <taxon>Candidatus Curtissiibacteriota</taxon>
    </lineage>
</organism>
<evidence type="ECO:0000256" key="2">
    <source>
        <dbReference type="HAMAP-Rule" id="MF_00674"/>
    </source>
</evidence>
<dbReference type="PANTHER" id="PTHR37478:SF2">
    <property type="entry name" value="UPF0251 PROTEIN TK0562"/>
    <property type="match status" value="1"/>
</dbReference>
<dbReference type="PANTHER" id="PTHR37478">
    <property type="match status" value="1"/>
</dbReference>
<comment type="caution">
    <text evidence="3">The sequence shown here is derived from an EMBL/GenBank/DDBJ whole genome shotgun (WGS) entry which is preliminary data.</text>
</comment>
<dbReference type="STRING" id="1797737.A2196_04775"/>
<comment type="similarity">
    <text evidence="1 2">Belongs to the UPF0251 family.</text>
</comment>
<reference evidence="3 4" key="1">
    <citation type="journal article" date="2016" name="Nat. Commun.">
        <title>Thousands of microbial genomes shed light on interconnected biogeochemical processes in an aquifer system.</title>
        <authorList>
            <person name="Anantharaman K."/>
            <person name="Brown C.T."/>
            <person name="Hug L.A."/>
            <person name="Sharon I."/>
            <person name="Castelle C.J."/>
            <person name="Probst A.J."/>
            <person name="Thomas B.C."/>
            <person name="Singh A."/>
            <person name="Wilkins M.J."/>
            <person name="Karaoz U."/>
            <person name="Brodie E.L."/>
            <person name="Williams K.H."/>
            <person name="Hubbard S.S."/>
            <person name="Banfield J.F."/>
        </authorList>
    </citation>
    <scope>NUCLEOTIDE SEQUENCE [LARGE SCALE GENOMIC DNA]</scope>
</reference>
<dbReference type="InterPro" id="IPR036388">
    <property type="entry name" value="WH-like_DNA-bd_sf"/>
</dbReference>
<sequence>MPRPRIPRVINFQPDVTYFKPRGIPLRFLSEVKLSIDELEALRLADFEGLDQPKAAKKMKISQSTFQRILAGAHKKVAQALIKGEAIRIEW</sequence>
<evidence type="ECO:0000313" key="4">
    <source>
        <dbReference type="Proteomes" id="UP000176751"/>
    </source>
</evidence>
<dbReference type="EMBL" id="MFCA01000022">
    <property type="protein sequence ID" value="OGE01895.1"/>
    <property type="molecule type" value="Genomic_DNA"/>
</dbReference>
<dbReference type="InterPro" id="IPR013324">
    <property type="entry name" value="RNA_pol_sigma_r3/r4-like"/>
</dbReference>
<protein>
    <recommendedName>
        <fullName evidence="2">UPF0251 protein A2196_04775</fullName>
    </recommendedName>
</protein>
<dbReference type="Proteomes" id="UP000176751">
    <property type="component" value="Unassembled WGS sequence"/>
</dbReference>
<name>A0A1F5HCZ1_9BACT</name>
<dbReference type="Gene3D" id="1.10.10.10">
    <property type="entry name" value="Winged helix-like DNA-binding domain superfamily/Winged helix DNA-binding domain"/>
    <property type="match status" value="1"/>
</dbReference>